<name>Q12LY9_SHEDO</name>
<evidence type="ECO:0000313" key="2">
    <source>
        <dbReference type="Proteomes" id="UP000001982"/>
    </source>
</evidence>
<protein>
    <submittedName>
        <fullName evidence="1">Uncharacterized protein</fullName>
    </submittedName>
</protein>
<organism evidence="1 2">
    <name type="scientific">Shewanella denitrificans (strain OS217 / ATCC BAA-1090 / DSM 15013)</name>
    <dbReference type="NCBI Taxonomy" id="318161"/>
    <lineage>
        <taxon>Bacteria</taxon>
        <taxon>Pseudomonadati</taxon>
        <taxon>Pseudomonadota</taxon>
        <taxon>Gammaproteobacteria</taxon>
        <taxon>Alteromonadales</taxon>
        <taxon>Shewanellaceae</taxon>
        <taxon>Shewanella</taxon>
    </lineage>
</organism>
<keyword evidence="2" id="KW-1185">Reference proteome</keyword>
<dbReference type="Proteomes" id="UP000001982">
    <property type="component" value="Chromosome"/>
</dbReference>
<gene>
    <name evidence="1" type="ordered locus">Sden_2257</name>
</gene>
<proteinExistence type="predicted"/>
<dbReference type="EMBL" id="CP000302">
    <property type="protein sequence ID" value="ABE55537.1"/>
    <property type="molecule type" value="Genomic_DNA"/>
</dbReference>
<accession>Q12LY9</accession>
<sequence>MLILAVYVTFLGSCAAPMSPFHSPVGVLQELTSYCEHLEKRRRHFASSPSVRTVAST</sequence>
<evidence type="ECO:0000313" key="1">
    <source>
        <dbReference type="EMBL" id="ABE55537.1"/>
    </source>
</evidence>
<dbReference type="AlphaFoldDB" id="Q12LY9"/>
<dbReference type="HOGENOM" id="CLU_2994210_0_0_6"/>
<reference evidence="1 2" key="1">
    <citation type="submission" date="2006-03" db="EMBL/GenBank/DDBJ databases">
        <title>Complete sequence of Shewanella denitrificans OS217.</title>
        <authorList>
            <consortium name="US DOE Joint Genome Institute"/>
            <person name="Copeland A."/>
            <person name="Lucas S."/>
            <person name="Lapidus A."/>
            <person name="Barry K."/>
            <person name="Detter J.C."/>
            <person name="Glavina del Rio T."/>
            <person name="Hammon N."/>
            <person name="Israni S."/>
            <person name="Dalin E."/>
            <person name="Tice H."/>
            <person name="Pitluck S."/>
            <person name="Brettin T."/>
            <person name="Bruce D."/>
            <person name="Han C."/>
            <person name="Tapia R."/>
            <person name="Gilna P."/>
            <person name="Kiss H."/>
            <person name="Schmutz J."/>
            <person name="Larimer F."/>
            <person name="Land M."/>
            <person name="Hauser L."/>
            <person name="Kyrpides N."/>
            <person name="Lykidis A."/>
            <person name="Richardson P."/>
        </authorList>
    </citation>
    <scope>NUCLEOTIDE SEQUENCE [LARGE SCALE GENOMIC DNA]</scope>
    <source>
        <strain evidence="2">OS217 / ATCC BAA-1090 / DSM 15013</strain>
    </source>
</reference>
<dbReference type="KEGG" id="sdn:Sden_2257"/>